<dbReference type="RefSeq" id="WP_265591046.1">
    <property type="nucleotide sequence ID" value="NZ_BQKC01000001.1"/>
</dbReference>
<evidence type="ECO:0000313" key="1">
    <source>
        <dbReference type="EMBL" id="GJM56127.1"/>
    </source>
</evidence>
<dbReference type="Proteomes" id="UP001055025">
    <property type="component" value="Unassembled WGS sequence"/>
</dbReference>
<sequence length="310" mass="33630">MGEATCTARQADAVRDLPWYSEMGPFARSLAGLPDTQRLPVHLMVAPGHDRCRRDGAVPHRTPAFETPMSPLLRVEGPLAGGDPVHVPAPGLYLLLRAAMLGVAGTAALGCTVAASYLCDPAIGRCLPRDPLITAGAVEELCRKAPAAKGRAVLEEALGAIADRSRSPMETALTVMLALKPAHGGMGLPKPELNAKIELPSELRQAVGGQRSMLVDLYWPDAGAGVEYDSTEFHDNREQAIKDRQRQLASDLLGIDVGPWTSAVVHDERLFSMACARLAERLGLSWHPDDRFTWQRRCLRAVMLGPHRFW</sequence>
<gene>
    <name evidence="1" type="ORF">ATOP_17820</name>
</gene>
<comment type="caution">
    <text evidence="1">The sequence shown here is derived from an EMBL/GenBank/DDBJ whole genome shotgun (WGS) entry which is preliminary data.</text>
</comment>
<dbReference type="EMBL" id="BQKC01000001">
    <property type="protein sequence ID" value="GJM56127.1"/>
    <property type="molecule type" value="Genomic_DNA"/>
</dbReference>
<accession>A0AAV5B4I7</accession>
<evidence type="ECO:0000313" key="2">
    <source>
        <dbReference type="Proteomes" id="UP001055025"/>
    </source>
</evidence>
<evidence type="ECO:0008006" key="3">
    <source>
        <dbReference type="Google" id="ProtNLM"/>
    </source>
</evidence>
<name>A0AAV5B4I7_9ACTN</name>
<proteinExistence type="predicted"/>
<protein>
    <recommendedName>
        <fullName evidence="3">DUF559 domain-containing protein</fullName>
    </recommendedName>
</protein>
<dbReference type="AlphaFoldDB" id="A0AAV5B4I7"/>
<keyword evidence="2" id="KW-1185">Reference proteome</keyword>
<reference evidence="1" key="1">
    <citation type="journal article" date="2022" name="Int. J. Syst. Evol. Microbiol.">
        <title>Granulimonas faecalis gen. nov., sp. nov., and Leptogranulimonas caecicola gen. nov., sp. nov., novel lactate-producing Atopobiaceae bacteria isolated from mouse intestines, and an emended description of the family Atopobiaceae.</title>
        <authorList>
            <person name="Morinaga K."/>
            <person name="Kusada H."/>
            <person name="Sakamoto S."/>
            <person name="Murakami T."/>
            <person name="Toyoda A."/>
            <person name="Mori H."/>
            <person name="Meng X.Y."/>
            <person name="Takashino M."/>
            <person name="Murotomi K."/>
            <person name="Tamaki H."/>
        </authorList>
    </citation>
    <scope>NUCLEOTIDE SEQUENCE</scope>
    <source>
        <strain evidence="1">OPF53</strain>
    </source>
</reference>
<organism evidence="1 2">
    <name type="scientific">Granulimonas faecalis</name>
    <dbReference type="NCBI Taxonomy" id="2894155"/>
    <lineage>
        <taxon>Bacteria</taxon>
        <taxon>Bacillati</taxon>
        <taxon>Actinomycetota</taxon>
        <taxon>Coriobacteriia</taxon>
        <taxon>Coriobacteriales</taxon>
        <taxon>Kribbibacteriaceae</taxon>
        <taxon>Granulimonas</taxon>
    </lineage>
</organism>